<keyword evidence="3 7" id="KW-0547">Nucleotide-binding</keyword>
<accession>A0A523UVZ5</accession>
<keyword evidence="4 7" id="KW-0067">ATP-binding</keyword>
<evidence type="ECO:0000259" key="8">
    <source>
        <dbReference type="PROSITE" id="PS50862"/>
    </source>
</evidence>
<evidence type="ECO:0000256" key="6">
    <source>
        <dbReference type="ARBA" id="ARBA00023146"/>
    </source>
</evidence>
<dbReference type="NCBIfam" id="TIGR00457">
    <property type="entry name" value="asnS"/>
    <property type="match status" value="1"/>
</dbReference>
<dbReference type="InterPro" id="IPR002312">
    <property type="entry name" value="Asp/Asn-tRNA-synth_IIb"/>
</dbReference>
<dbReference type="HAMAP" id="MF_00534">
    <property type="entry name" value="Asn_tRNA_synth"/>
    <property type="match status" value="1"/>
</dbReference>
<dbReference type="PROSITE" id="PS50862">
    <property type="entry name" value="AA_TRNA_LIGASE_II"/>
    <property type="match status" value="1"/>
</dbReference>
<dbReference type="GO" id="GO:0005737">
    <property type="term" value="C:cytoplasm"/>
    <property type="evidence" value="ECO:0007669"/>
    <property type="project" value="UniProtKB-SubCell"/>
</dbReference>
<comment type="subunit">
    <text evidence="7">Homodimer.</text>
</comment>
<keyword evidence="5 7" id="KW-0648">Protein biosynthesis</keyword>
<comment type="caution">
    <text evidence="9">The sequence shown here is derived from an EMBL/GenBank/DDBJ whole genome shotgun (WGS) entry which is preliminary data.</text>
</comment>
<evidence type="ECO:0000313" key="9">
    <source>
        <dbReference type="EMBL" id="TET46723.1"/>
    </source>
</evidence>
<dbReference type="GO" id="GO:0003676">
    <property type="term" value="F:nucleic acid binding"/>
    <property type="evidence" value="ECO:0007669"/>
    <property type="project" value="InterPro"/>
</dbReference>
<organism evidence="9 10">
    <name type="scientific">candidate division TA06 bacterium</name>
    <dbReference type="NCBI Taxonomy" id="2250710"/>
    <lineage>
        <taxon>Bacteria</taxon>
        <taxon>Bacteria division TA06</taxon>
    </lineage>
</organism>
<dbReference type="InterPro" id="IPR012340">
    <property type="entry name" value="NA-bd_OB-fold"/>
</dbReference>
<evidence type="ECO:0000313" key="10">
    <source>
        <dbReference type="Proteomes" id="UP000315525"/>
    </source>
</evidence>
<dbReference type="Pfam" id="PF01336">
    <property type="entry name" value="tRNA_anti-codon"/>
    <property type="match status" value="1"/>
</dbReference>
<dbReference type="Gene3D" id="2.40.50.140">
    <property type="entry name" value="Nucleic acid-binding proteins"/>
    <property type="match status" value="1"/>
</dbReference>
<dbReference type="InterPro" id="IPR004365">
    <property type="entry name" value="NA-bd_OB_tRNA"/>
</dbReference>
<sequence length="430" mass="49568">MKAAFVEKISDFDGQEVELKGWLYNKRSSGKLVFLLLRDGTGTIQCVVSKADVDREFFERCEKLPQESSLILRGSVRKDARAPEGYELVVKSGEIVQQAEEYPIGPKEHGVAFLLEHRHLWIRSRKQHAILRIRAEVMRACRDFFDERGFVLADTPIFTPAPCESTSTLFETRYFDQMAYLTQSGQLYNEATCMTFGKSYCLGPSFRAEKSKTRRHLTEFWQVEPEVAYADLGDILNLAEQLVTYIVERVLEKRRKELDVLERETAPLERVSTPFPRIEYKDAVAALRESGLDISEGSDFGAPHETELSMNQEKPFFVIKYPARCKPFYMKRDPDDEALALCMDCLAPEGYGEIVGGGQREDDLNILLSRLDENNLQRKDFEWYLDLRRYGSVPHAGFGMGIERIVAWICKIQHLRETIPFPRMLDRVYP</sequence>
<proteinExistence type="inferred from homology"/>
<dbReference type="PRINTS" id="PR01042">
    <property type="entry name" value="TRNASYNTHASP"/>
</dbReference>
<name>A0A523UVZ5_UNCT6</name>
<keyword evidence="7" id="KW-0963">Cytoplasm</keyword>
<comment type="subcellular location">
    <subcellularLocation>
        <location evidence="7">Cytoplasm</location>
    </subcellularLocation>
</comment>
<dbReference type="Gene3D" id="3.30.930.10">
    <property type="entry name" value="Bira Bifunctional Protein, Domain 2"/>
    <property type="match status" value="1"/>
</dbReference>
<dbReference type="PANTHER" id="PTHR22594:SF34">
    <property type="entry name" value="ASPARAGINE--TRNA LIGASE, MITOCHONDRIAL-RELATED"/>
    <property type="match status" value="1"/>
</dbReference>
<evidence type="ECO:0000256" key="1">
    <source>
        <dbReference type="ARBA" id="ARBA00008226"/>
    </source>
</evidence>
<evidence type="ECO:0000256" key="3">
    <source>
        <dbReference type="ARBA" id="ARBA00022741"/>
    </source>
</evidence>
<keyword evidence="6 7" id="KW-0030">Aminoacyl-tRNA synthetase</keyword>
<comment type="similarity">
    <text evidence="1 7">Belongs to the class-II aminoacyl-tRNA synthetase family.</text>
</comment>
<evidence type="ECO:0000256" key="4">
    <source>
        <dbReference type="ARBA" id="ARBA00022840"/>
    </source>
</evidence>
<evidence type="ECO:0000256" key="5">
    <source>
        <dbReference type="ARBA" id="ARBA00022917"/>
    </source>
</evidence>
<reference evidence="9 10" key="1">
    <citation type="submission" date="2019-03" db="EMBL/GenBank/DDBJ databases">
        <title>Metabolic potential of uncultured bacteria and archaea associated with petroleum seepage in deep-sea sediments.</title>
        <authorList>
            <person name="Dong X."/>
            <person name="Hubert C."/>
        </authorList>
    </citation>
    <scope>NUCLEOTIDE SEQUENCE [LARGE SCALE GENOMIC DNA]</scope>
    <source>
        <strain evidence="9">E44_bin18</strain>
    </source>
</reference>
<dbReference type="NCBIfam" id="NF003037">
    <property type="entry name" value="PRK03932.1"/>
    <property type="match status" value="1"/>
</dbReference>
<dbReference type="CDD" id="cd00776">
    <property type="entry name" value="AsxRS_core"/>
    <property type="match status" value="1"/>
</dbReference>
<feature type="domain" description="Aminoacyl-transfer RNA synthetases class-II family profile" evidence="8">
    <location>
        <begin position="131"/>
        <end position="420"/>
    </location>
</feature>
<dbReference type="SUPFAM" id="SSF50249">
    <property type="entry name" value="Nucleic acid-binding proteins"/>
    <property type="match status" value="1"/>
</dbReference>
<dbReference type="InterPro" id="IPR004364">
    <property type="entry name" value="Aa-tRNA-synt_II"/>
</dbReference>
<dbReference type="GO" id="GO:0004816">
    <property type="term" value="F:asparagine-tRNA ligase activity"/>
    <property type="evidence" value="ECO:0007669"/>
    <property type="project" value="UniProtKB-UniRule"/>
</dbReference>
<evidence type="ECO:0000256" key="7">
    <source>
        <dbReference type="HAMAP-Rule" id="MF_00534"/>
    </source>
</evidence>
<dbReference type="PANTHER" id="PTHR22594">
    <property type="entry name" value="ASPARTYL/LYSYL-TRNA SYNTHETASE"/>
    <property type="match status" value="1"/>
</dbReference>
<gene>
    <name evidence="7 9" type="primary">asnS</name>
    <name evidence="9" type="ORF">E3J62_03735</name>
</gene>
<dbReference type="EC" id="6.1.1.22" evidence="7"/>
<dbReference type="EMBL" id="SOJN01000046">
    <property type="protein sequence ID" value="TET46723.1"/>
    <property type="molecule type" value="Genomic_DNA"/>
</dbReference>
<dbReference type="GO" id="GO:0006421">
    <property type="term" value="P:asparaginyl-tRNA aminoacylation"/>
    <property type="evidence" value="ECO:0007669"/>
    <property type="project" value="UniProtKB-UniRule"/>
</dbReference>
<comment type="catalytic activity">
    <reaction evidence="7">
        <text>tRNA(Asn) + L-asparagine + ATP = L-asparaginyl-tRNA(Asn) + AMP + diphosphate + H(+)</text>
        <dbReference type="Rhea" id="RHEA:11180"/>
        <dbReference type="Rhea" id="RHEA-COMP:9659"/>
        <dbReference type="Rhea" id="RHEA-COMP:9674"/>
        <dbReference type="ChEBI" id="CHEBI:15378"/>
        <dbReference type="ChEBI" id="CHEBI:30616"/>
        <dbReference type="ChEBI" id="CHEBI:33019"/>
        <dbReference type="ChEBI" id="CHEBI:58048"/>
        <dbReference type="ChEBI" id="CHEBI:78442"/>
        <dbReference type="ChEBI" id="CHEBI:78515"/>
        <dbReference type="ChEBI" id="CHEBI:456215"/>
        <dbReference type="EC" id="6.1.1.22"/>
    </reaction>
</comment>
<evidence type="ECO:0000256" key="2">
    <source>
        <dbReference type="ARBA" id="ARBA00022598"/>
    </source>
</evidence>
<dbReference type="InterPro" id="IPR045864">
    <property type="entry name" value="aa-tRNA-synth_II/BPL/LPL"/>
</dbReference>
<protein>
    <recommendedName>
        <fullName evidence="7">Asparagine--tRNA ligase</fullName>
        <ecNumber evidence="7">6.1.1.22</ecNumber>
    </recommendedName>
    <alternativeName>
        <fullName evidence="7">Asparaginyl-tRNA synthetase</fullName>
        <shortName evidence="7">AsnRS</shortName>
    </alternativeName>
</protein>
<dbReference type="AlphaFoldDB" id="A0A523UVZ5"/>
<dbReference type="InterPro" id="IPR004522">
    <property type="entry name" value="Asn-tRNA-ligase"/>
</dbReference>
<dbReference type="Pfam" id="PF00152">
    <property type="entry name" value="tRNA-synt_2"/>
    <property type="match status" value="1"/>
</dbReference>
<dbReference type="Proteomes" id="UP000315525">
    <property type="component" value="Unassembled WGS sequence"/>
</dbReference>
<dbReference type="SUPFAM" id="SSF55681">
    <property type="entry name" value="Class II aaRS and biotin synthetases"/>
    <property type="match status" value="1"/>
</dbReference>
<keyword evidence="2 7" id="KW-0436">Ligase</keyword>
<dbReference type="InterPro" id="IPR006195">
    <property type="entry name" value="aa-tRNA-synth_II"/>
</dbReference>
<dbReference type="GO" id="GO:0005524">
    <property type="term" value="F:ATP binding"/>
    <property type="evidence" value="ECO:0007669"/>
    <property type="project" value="UniProtKB-UniRule"/>
</dbReference>